<feature type="domain" description="FAD-binding PCMH-type" evidence="5">
    <location>
        <begin position="18"/>
        <end position="187"/>
    </location>
</feature>
<gene>
    <name evidence="6" type="ORF">OG579_07915</name>
</gene>
<dbReference type="Gene3D" id="3.30.465.10">
    <property type="match status" value="1"/>
</dbReference>
<dbReference type="PROSITE" id="PS51387">
    <property type="entry name" value="FAD_PCMH"/>
    <property type="match status" value="1"/>
</dbReference>
<dbReference type="InterPro" id="IPR016166">
    <property type="entry name" value="FAD-bd_PCMH"/>
</dbReference>
<keyword evidence="7" id="KW-1185">Reference proteome</keyword>
<dbReference type="PROSITE" id="PS00862">
    <property type="entry name" value="OX2_COVAL_FAD"/>
    <property type="match status" value="1"/>
</dbReference>
<name>A0AAU4K6L4_9NOCA</name>
<keyword evidence="4" id="KW-0560">Oxidoreductase</keyword>
<evidence type="ECO:0000313" key="7">
    <source>
        <dbReference type="Proteomes" id="UP001432128"/>
    </source>
</evidence>
<evidence type="ECO:0000313" key="6">
    <source>
        <dbReference type="EMBL" id="WUM21689.1"/>
    </source>
</evidence>
<comment type="pathway">
    <text evidence="1">Cofactor biosynthesis; L-ascorbate biosynthesis.</text>
</comment>
<dbReference type="Pfam" id="PF04030">
    <property type="entry name" value="ALO"/>
    <property type="match status" value="1"/>
</dbReference>
<dbReference type="EMBL" id="CP108021">
    <property type="protein sequence ID" value="WUM21689.1"/>
    <property type="molecule type" value="Genomic_DNA"/>
</dbReference>
<proteinExistence type="inferred from homology"/>
<evidence type="ECO:0000256" key="3">
    <source>
        <dbReference type="ARBA" id="ARBA00022644"/>
    </source>
</evidence>
<accession>A0AAU4K6L4</accession>
<dbReference type="PANTHER" id="PTHR43762">
    <property type="entry name" value="L-GULONOLACTONE OXIDASE"/>
    <property type="match status" value="1"/>
</dbReference>
<evidence type="ECO:0000256" key="1">
    <source>
        <dbReference type="ARBA" id="ARBA00005147"/>
    </source>
</evidence>
<dbReference type="PIRSF" id="PIRSF000136">
    <property type="entry name" value="LGO_GLO"/>
    <property type="match status" value="1"/>
</dbReference>
<evidence type="ECO:0000256" key="4">
    <source>
        <dbReference type="ARBA" id="ARBA00023002"/>
    </source>
</evidence>
<dbReference type="InterPro" id="IPR036318">
    <property type="entry name" value="FAD-bd_PCMH-like_sf"/>
</dbReference>
<dbReference type="PANTHER" id="PTHR43762:SF1">
    <property type="entry name" value="D-ARABINONO-1,4-LACTONE OXIDASE"/>
    <property type="match status" value="1"/>
</dbReference>
<dbReference type="InterPro" id="IPR016169">
    <property type="entry name" value="FAD-bd_PCMH_sub2"/>
</dbReference>
<dbReference type="AlphaFoldDB" id="A0AAU4K6L4"/>
<dbReference type="KEGG" id="whr:OG579_07915"/>
<dbReference type="SUPFAM" id="SSF56176">
    <property type="entry name" value="FAD-binding/transporter-associated domain-like"/>
    <property type="match status" value="1"/>
</dbReference>
<reference evidence="6 7" key="1">
    <citation type="submission" date="2022-10" db="EMBL/GenBank/DDBJ databases">
        <title>The complete genomes of actinobacterial strains from the NBC collection.</title>
        <authorList>
            <person name="Joergensen T.S."/>
            <person name="Alvarez Arevalo M."/>
            <person name="Sterndorff E.B."/>
            <person name="Faurdal D."/>
            <person name="Vuksanovic O."/>
            <person name="Mourched A.-S."/>
            <person name="Charusanti P."/>
            <person name="Shaw S."/>
            <person name="Blin K."/>
            <person name="Weber T."/>
        </authorList>
    </citation>
    <scope>NUCLEOTIDE SEQUENCE [LARGE SCALE GENOMIC DNA]</scope>
    <source>
        <strain evidence="6 7">NBC_00319</strain>
    </source>
</reference>
<dbReference type="GO" id="GO:0016020">
    <property type="term" value="C:membrane"/>
    <property type="evidence" value="ECO:0007669"/>
    <property type="project" value="InterPro"/>
</dbReference>
<dbReference type="Pfam" id="PF01565">
    <property type="entry name" value="FAD_binding_4"/>
    <property type="match status" value="1"/>
</dbReference>
<dbReference type="GO" id="GO:0019853">
    <property type="term" value="P:L-ascorbic acid biosynthetic process"/>
    <property type="evidence" value="ECO:0007669"/>
    <property type="project" value="UniProtKB-KW"/>
</dbReference>
<dbReference type="Gene3D" id="3.30.70.2520">
    <property type="match status" value="1"/>
</dbReference>
<dbReference type="InterPro" id="IPR007173">
    <property type="entry name" value="ALO_C"/>
</dbReference>
<dbReference type="NCBIfam" id="TIGR01679">
    <property type="entry name" value="bact_FAD_ox"/>
    <property type="match status" value="1"/>
</dbReference>
<dbReference type="GO" id="GO:0003885">
    <property type="term" value="F:D-arabinono-1,4-lactone oxidase activity"/>
    <property type="evidence" value="ECO:0007669"/>
    <property type="project" value="InterPro"/>
</dbReference>
<comment type="similarity">
    <text evidence="2">Belongs to the oxygen-dependent FAD-linked oxidoreductase family.</text>
</comment>
<dbReference type="Gene3D" id="3.30.43.10">
    <property type="entry name" value="Uridine Diphospho-n-acetylenolpyruvylglucosamine Reductase, domain 2"/>
    <property type="match status" value="1"/>
</dbReference>
<dbReference type="InterPro" id="IPR016167">
    <property type="entry name" value="FAD-bd_PCMH_sub1"/>
</dbReference>
<sequence>MFPVTTTTVPWTNWGRTQAVTPREVVPVTDADDVAAVVRRARSEGATVKAVGSGHSFSGLAVARDIQIDTTAMSGIVHADPATRRVTVRAGTRLHDLPALLEPLGLAMPNLGDIDAQSISGATSTGTHGTGRNFGGLATQIVGLTLVTGTGETVTVTDDDRATLQAAALGLGALGILTDITLACVPAFALEAVERPVHVDDAIGGFLDSVATNDHHEFYWFPHTDVALTKTNRRLPADTPAQGPGKVRRYLDDQLLSNGVFGAMCSAGARRPSLTPRLARIAGAALSARRFVDASHEVFVSDRRVRFREMEYAIPLAEIPEAVAEIRHLIGARGWKVSFPIEVRAAAADELMLSTASGRTTGYIAMHRFHGDRPDDYFTEVEKILFARDGRPHWGKMHTRTADDLRTVYPRFDEFLAVRDMFDPDRVFANDHLTGVLGR</sequence>
<dbReference type="Proteomes" id="UP001432128">
    <property type="component" value="Chromosome"/>
</dbReference>
<protein>
    <submittedName>
        <fullName evidence="6">FAD-binding protein</fullName>
    </submittedName>
</protein>
<dbReference type="InterPro" id="IPR006093">
    <property type="entry name" value="Oxy_OxRdtase_FAD_BS"/>
</dbReference>
<dbReference type="InterPro" id="IPR010031">
    <property type="entry name" value="FAD_lactone_oxidase-like"/>
</dbReference>
<dbReference type="InterPro" id="IPR006094">
    <property type="entry name" value="Oxid_FAD_bind_N"/>
</dbReference>
<organism evidence="6 7">
    <name type="scientific">Williamsia herbipolensis</name>
    <dbReference type="NCBI Taxonomy" id="1603258"/>
    <lineage>
        <taxon>Bacteria</taxon>
        <taxon>Bacillati</taxon>
        <taxon>Actinomycetota</taxon>
        <taxon>Actinomycetes</taxon>
        <taxon>Mycobacteriales</taxon>
        <taxon>Nocardiaceae</taxon>
        <taxon>Williamsia</taxon>
    </lineage>
</organism>
<dbReference type="GO" id="GO:0071949">
    <property type="term" value="F:FAD binding"/>
    <property type="evidence" value="ECO:0007669"/>
    <property type="project" value="InterPro"/>
</dbReference>
<dbReference type="Gene3D" id="1.10.45.10">
    <property type="entry name" value="Vanillyl-alcohol Oxidase, Chain A, domain 4"/>
    <property type="match status" value="1"/>
</dbReference>
<keyword evidence="3" id="KW-0060">Ascorbate biosynthesis</keyword>
<evidence type="ECO:0000259" key="5">
    <source>
        <dbReference type="PROSITE" id="PS51387"/>
    </source>
</evidence>
<dbReference type="InterPro" id="IPR016171">
    <property type="entry name" value="Vanillyl_alc_oxidase_C-sub2"/>
</dbReference>
<evidence type="ECO:0000256" key="2">
    <source>
        <dbReference type="ARBA" id="ARBA00005466"/>
    </source>
</evidence>